<dbReference type="InterPro" id="IPR032176">
    <property type="entry name" value="DUF5009"/>
</dbReference>
<dbReference type="EMBL" id="MUGX01000011">
    <property type="protein sequence ID" value="OXA87848.1"/>
    <property type="molecule type" value="Genomic_DNA"/>
</dbReference>
<keyword evidence="1" id="KW-1133">Transmembrane helix</keyword>
<dbReference type="AlphaFoldDB" id="A0A0D0ELX3"/>
<keyword evidence="6" id="KW-1185">Reference proteome</keyword>
<name>A0A0D0ELX3_9FLAO</name>
<dbReference type="Proteomes" id="UP000198302">
    <property type="component" value="Unassembled WGS sequence"/>
</dbReference>
<feature type="transmembrane region" description="Helical" evidence="1">
    <location>
        <begin position="151"/>
        <end position="168"/>
    </location>
</feature>
<feature type="transmembrane region" description="Helical" evidence="1">
    <location>
        <begin position="95"/>
        <end position="112"/>
    </location>
</feature>
<protein>
    <recommendedName>
        <fullName evidence="2">DUF5009 domain-containing protein</fullName>
    </recommendedName>
</protein>
<feature type="domain" description="DUF5009" evidence="2">
    <location>
        <begin position="13"/>
        <end position="215"/>
    </location>
</feature>
<dbReference type="Proteomes" id="UP000032061">
    <property type="component" value="Unassembled WGS sequence"/>
</dbReference>
<reference evidence="3 5" key="1">
    <citation type="submission" date="2015-01" db="EMBL/GenBank/DDBJ databases">
        <title>Genome of Flavobacterium hibernum DSM 12611.</title>
        <authorList>
            <person name="Stropko S.J."/>
            <person name="Pipes S.E."/>
            <person name="Newman J.D."/>
        </authorList>
    </citation>
    <scope>NUCLEOTIDE SEQUENCE [LARGE SCALE GENOMIC DNA]</scope>
    <source>
        <strain evidence="3 5">DSM 12611</strain>
    </source>
</reference>
<feature type="transmembrane region" description="Helical" evidence="1">
    <location>
        <begin position="54"/>
        <end position="74"/>
    </location>
</feature>
<proteinExistence type="predicted"/>
<feature type="transmembrane region" description="Helical" evidence="1">
    <location>
        <begin position="330"/>
        <end position="351"/>
    </location>
</feature>
<dbReference type="Pfam" id="PF16401">
    <property type="entry name" value="DUF5009"/>
    <property type="match status" value="1"/>
</dbReference>
<accession>A0A0D0ELX3</accession>
<evidence type="ECO:0000256" key="1">
    <source>
        <dbReference type="SAM" id="Phobius"/>
    </source>
</evidence>
<reference evidence="4 6" key="2">
    <citation type="submission" date="2016-11" db="EMBL/GenBank/DDBJ databases">
        <title>Whole genomes of Flavobacteriaceae.</title>
        <authorList>
            <person name="Stine C."/>
            <person name="Li C."/>
            <person name="Tadesse D."/>
        </authorList>
    </citation>
    <scope>NUCLEOTIDE SEQUENCE [LARGE SCALE GENOMIC DNA]</scope>
    <source>
        <strain evidence="4 6">ATCC 51468</strain>
    </source>
</reference>
<evidence type="ECO:0000313" key="3">
    <source>
        <dbReference type="EMBL" id="KIO53250.1"/>
    </source>
</evidence>
<evidence type="ECO:0000313" key="6">
    <source>
        <dbReference type="Proteomes" id="UP000198302"/>
    </source>
</evidence>
<organism evidence="3 5">
    <name type="scientific">Flavobacterium hibernum</name>
    <dbReference type="NCBI Taxonomy" id="37752"/>
    <lineage>
        <taxon>Bacteria</taxon>
        <taxon>Pseudomonadati</taxon>
        <taxon>Bacteroidota</taxon>
        <taxon>Flavobacteriia</taxon>
        <taxon>Flavobacteriales</taxon>
        <taxon>Flavobacteriaceae</taxon>
        <taxon>Flavobacterium</taxon>
    </lineage>
</organism>
<evidence type="ECO:0000259" key="2">
    <source>
        <dbReference type="Pfam" id="PF16401"/>
    </source>
</evidence>
<dbReference type="STRING" id="37752.IW18_08030"/>
<dbReference type="PANTHER" id="PTHR31061:SF24">
    <property type="entry name" value="LD22376P"/>
    <property type="match status" value="1"/>
</dbReference>
<dbReference type="RefSeq" id="WP_041517078.1">
    <property type="nucleotide sequence ID" value="NZ_JPRK01000007.1"/>
</dbReference>
<sequence>MKIKENLYNQRIISIDALRGITIFVMIFVNELASIVNVPQWMKHMPADADAMTFVDAVFPAFLFIVGMSIPFAFNARLLKGDSAKTIWTHTLKRALALIIIGVFMVNAAEGYDASKMIITPALWGLFAYAMPILIWNKYAKDFPIWLKNTLQYGGVLVLIILYFLYVQEDTGKIGITPKWWGILGLIGWAYLVTVVYYWIVGGKLWAMIAFLVIAVGANIINLTEGAALKEMSWFSFIAGHLTHASIVAAGVVISLLFFDRKVPAKINWGVIGFAILFFATGYFLRPYFGISKIKGTPSWTMFSAAICTVLFYFLYWLIEIKKHTKWSNFFMPAAANPLLIYILPGVVYYLCKVSGIHIIPGYFREGIPGIIWALVFSVIMLYVMRICNKFKIQLHL</sequence>
<evidence type="ECO:0000313" key="5">
    <source>
        <dbReference type="Proteomes" id="UP000032061"/>
    </source>
</evidence>
<keyword evidence="1" id="KW-0472">Membrane</keyword>
<feature type="transmembrane region" description="Helical" evidence="1">
    <location>
        <begin position="205"/>
        <end position="222"/>
    </location>
</feature>
<feature type="transmembrane region" description="Helical" evidence="1">
    <location>
        <begin position="21"/>
        <end position="42"/>
    </location>
</feature>
<evidence type="ECO:0000313" key="4">
    <source>
        <dbReference type="EMBL" id="OXA87848.1"/>
    </source>
</evidence>
<dbReference type="OrthoDB" id="9788724at2"/>
<comment type="caution">
    <text evidence="3">The sequence shown here is derived from an EMBL/GenBank/DDBJ whole genome shotgun (WGS) entry which is preliminary data.</text>
</comment>
<feature type="transmembrane region" description="Helical" evidence="1">
    <location>
        <begin position="297"/>
        <end position="318"/>
    </location>
</feature>
<gene>
    <name evidence="4" type="ORF">B0A73_08640</name>
    <name evidence="3" type="ORF">IW18_08030</name>
</gene>
<feature type="transmembrane region" description="Helical" evidence="1">
    <location>
        <begin position="234"/>
        <end position="259"/>
    </location>
</feature>
<feature type="transmembrane region" description="Helical" evidence="1">
    <location>
        <begin position="118"/>
        <end position="139"/>
    </location>
</feature>
<feature type="transmembrane region" description="Helical" evidence="1">
    <location>
        <begin position="371"/>
        <end position="388"/>
    </location>
</feature>
<feature type="transmembrane region" description="Helical" evidence="1">
    <location>
        <begin position="180"/>
        <end position="200"/>
    </location>
</feature>
<dbReference type="PANTHER" id="PTHR31061">
    <property type="entry name" value="LD22376P"/>
    <property type="match status" value="1"/>
</dbReference>
<feature type="transmembrane region" description="Helical" evidence="1">
    <location>
        <begin position="266"/>
        <end position="285"/>
    </location>
</feature>
<keyword evidence="1" id="KW-0812">Transmembrane</keyword>
<dbReference type="EMBL" id="JPRK01000007">
    <property type="protein sequence ID" value="KIO53250.1"/>
    <property type="molecule type" value="Genomic_DNA"/>
</dbReference>